<dbReference type="OrthoDB" id="10288654at2759"/>
<name>A0A5B0MHT3_PUCGR</name>
<evidence type="ECO:0000313" key="1">
    <source>
        <dbReference type="EMBL" id="KAA1076232.1"/>
    </source>
</evidence>
<comment type="caution">
    <text evidence="1">The sequence shown here is derived from an EMBL/GenBank/DDBJ whole genome shotgun (WGS) entry which is preliminary data.</text>
</comment>
<reference evidence="3 4" key="1">
    <citation type="submission" date="2019-05" db="EMBL/GenBank/DDBJ databases">
        <title>Emergence of the Ug99 lineage of the wheat stem rust pathogen through somatic hybridization.</title>
        <authorList>
            <person name="Li F."/>
            <person name="Upadhyaya N.M."/>
            <person name="Sperschneider J."/>
            <person name="Matny O."/>
            <person name="Nguyen-Phuc H."/>
            <person name="Mago R."/>
            <person name="Raley C."/>
            <person name="Miller M.E."/>
            <person name="Silverstein K.A.T."/>
            <person name="Henningsen E."/>
            <person name="Hirsch C.D."/>
            <person name="Visser B."/>
            <person name="Pretorius Z.A."/>
            <person name="Steffenson B.J."/>
            <person name="Schwessinger B."/>
            <person name="Dodds P.N."/>
            <person name="Figueroa M."/>
        </authorList>
    </citation>
    <scope>NUCLEOTIDE SEQUENCE [LARGE SCALE GENOMIC DNA]</scope>
    <source>
        <strain evidence="2">21-0</strain>
        <strain evidence="1 4">Ug99</strain>
    </source>
</reference>
<gene>
    <name evidence="2" type="ORF">PGT21_036180</name>
    <name evidence="1" type="ORF">PGTUg99_037395</name>
</gene>
<dbReference type="AlphaFoldDB" id="A0A5B0MHT3"/>
<protein>
    <submittedName>
        <fullName evidence="1">Uncharacterized protein</fullName>
    </submittedName>
</protein>
<evidence type="ECO:0000313" key="3">
    <source>
        <dbReference type="Proteomes" id="UP000324748"/>
    </source>
</evidence>
<keyword evidence="3" id="KW-1185">Reference proteome</keyword>
<evidence type="ECO:0000313" key="2">
    <source>
        <dbReference type="EMBL" id="KAA1091606.1"/>
    </source>
</evidence>
<proteinExistence type="predicted"/>
<dbReference type="Proteomes" id="UP000325313">
    <property type="component" value="Unassembled WGS sequence"/>
</dbReference>
<dbReference type="EMBL" id="VSWC01000092">
    <property type="protein sequence ID" value="KAA1091606.1"/>
    <property type="molecule type" value="Genomic_DNA"/>
</dbReference>
<evidence type="ECO:0000313" key="4">
    <source>
        <dbReference type="Proteomes" id="UP000325313"/>
    </source>
</evidence>
<dbReference type="Proteomes" id="UP000324748">
    <property type="component" value="Unassembled WGS sequence"/>
</dbReference>
<dbReference type="EMBL" id="VDEP01000471">
    <property type="protein sequence ID" value="KAA1076232.1"/>
    <property type="molecule type" value="Genomic_DNA"/>
</dbReference>
<sequence>MALRLFQTMSHPQPPSHPLTTDDLICYHTFVDKLTRMRAINHQSEGVDKRKPTPHAHAIAEWRAGRQAIRLQVGVPACTPNFRS</sequence>
<accession>A0A5B0MHT3</accession>
<organism evidence="1 4">
    <name type="scientific">Puccinia graminis f. sp. tritici</name>
    <dbReference type="NCBI Taxonomy" id="56615"/>
    <lineage>
        <taxon>Eukaryota</taxon>
        <taxon>Fungi</taxon>
        <taxon>Dikarya</taxon>
        <taxon>Basidiomycota</taxon>
        <taxon>Pucciniomycotina</taxon>
        <taxon>Pucciniomycetes</taxon>
        <taxon>Pucciniales</taxon>
        <taxon>Pucciniaceae</taxon>
        <taxon>Puccinia</taxon>
    </lineage>
</organism>